<evidence type="ECO:0000256" key="3">
    <source>
        <dbReference type="ARBA" id="ARBA00023125"/>
    </source>
</evidence>
<comment type="similarity">
    <text evidence="1">Belongs to the LysR transcriptional regulatory family.</text>
</comment>
<name>A0A0K1JN72_9MICO</name>
<dbReference type="Pfam" id="PF03466">
    <property type="entry name" value="LysR_substrate"/>
    <property type="match status" value="1"/>
</dbReference>
<accession>A0A0K1JN72</accession>
<evidence type="ECO:0000313" key="6">
    <source>
        <dbReference type="EMBL" id="AKU18164.1"/>
    </source>
</evidence>
<dbReference type="GO" id="GO:0032993">
    <property type="term" value="C:protein-DNA complex"/>
    <property type="evidence" value="ECO:0007669"/>
    <property type="project" value="TreeGrafter"/>
</dbReference>
<keyword evidence="2" id="KW-0805">Transcription regulation</keyword>
<evidence type="ECO:0000256" key="1">
    <source>
        <dbReference type="ARBA" id="ARBA00009437"/>
    </source>
</evidence>
<dbReference type="STRING" id="571913.VV02_23785"/>
<evidence type="ECO:0000256" key="4">
    <source>
        <dbReference type="ARBA" id="ARBA00023163"/>
    </source>
</evidence>
<evidence type="ECO:0000259" key="5">
    <source>
        <dbReference type="PROSITE" id="PS50931"/>
    </source>
</evidence>
<organism evidence="6 7">
    <name type="scientific">Luteipulveratus mongoliensis</name>
    <dbReference type="NCBI Taxonomy" id="571913"/>
    <lineage>
        <taxon>Bacteria</taxon>
        <taxon>Bacillati</taxon>
        <taxon>Actinomycetota</taxon>
        <taxon>Actinomycetes</taxon>
        <taxon>Micrococcales</taxon>
        <taxon>Dermacoccaceae</taxon>
        <taxon>Luteipulveratus</taxon>
    </lineage>
</organism>
<keyword evidence="3" id="KW-0238">DNA-binding</keyword>
<dbReference type="OrthoDB" id="4131546at2"/>
<dbReference type="Proteomes" id="UP000066480">
    <property type="component" value="Chromosome"/>
</dbReference>
<evidence type="ECO:0000256" key="2">
    <source>
        <dbReference type="ARBA" id="ARBA00023015"/>
    </source>
</evidence>
<keyword evidence="7" id="KW-1185">Reference proteome</keyword>
<keyword evidence="4" id="KW-0804">Transcription</keyword>
<dbReference type="PROSITE" id="PS50931">
    <property type="entry name" value="HTH_LYSR"/>
    <property type="match status" value="1"/>
</dbReference>
<dbReference type="SUPFAM" id="SSF53850">
    <property type="entry name" value="Periplasmic binding protein-like II"/>
    <property type="match status" value="1"/>
</dbReference>
<feature type="domain" description="HTH lysR-type" evidence="5">
    <location>
        <begin position="2"/>
        <end position="59"/>
    </location>
</feature>
<gene>
    <name evidence="6" type="ORF">VV02_23785</name>
</gene>
<dbReference type="InterPro" id="IPR005119">
    <property type="entry name" value="LysR_subst-bd"/>
</dbReference>
<evidence type="ECO:0000313" key="7">
    <source>
        <dbReference type="Proteomes" id="UP000066480"/>
    </source>
</evidence>
<reference evidence="6 7" key="1">
    <citation type="submission" date="2015-03" db="EMBL/GenBank/DDBJ databases">
        <title>Luteipulveratus halotolerans sp. nov., a novel actinobacterium (Dermacoccaceae) from Sarawak, Malaysia.</title>
        <authorList>
            <person name="Juboi H."/>
            <person name="Basik A."/>
            <person name="Shamsul S.S."/>
            <person name="Arnold P."/>
            <person name="Schmitt E.K."/>
            <person name="Sanglier J.-J."/>
            <person name="Yeo T."/>
        </authorList>
    </citation>
    <scope>NUCLEOTIDE SEQUENCE [LARGE SCALE GENOMIC DNA]</scope>
    <source>
        <strain evidence="6 7">MN07-A0370</strain>
    </source>
</reference>
<protein>
    <submittedName>
        <fullName evidence="6">LysR family transcriptional regulator</fullName>
    </submittedName>
</protein>
<dbReference type="AlphaFoldDB" id="A0A0K1JN72"/>
<dbReference type="InterPro" id="IPR000847">
    <property type="entry name" value="LysR_HTH_N"/>
</dbReference>
<sequence length="300" mass="31942">MLDVHRLRVLRAVVASGSVGAAATTLGYTPSAVSQQLTTLQRETGLRLVERKGRGIEPTAAGHTLAAEAGRVLESLSGVEGLVSDLRAGRAGSLSISYFASAGSAWIPPIVSVLIQEFPDLRLDLRLAELRGDEHSHPDLDIFVARPSDAPERDGYVMHCLLEDPYVAALPIDHPLASRSHVSLTELADDHWVDNDFNRGPCRQVFIDACAKVGLAPDFRIETHDYPTALSFVAAGIGITVLPELGVGSQPGVAIVPITEPTPVRYVYVAVRAAVASNPAVVRALELLHERVDTSSAVSA</sequence>
<dbReference type="PATRIC" id="fig|571913.6.peg.4817"/>
<dbReference type="Gene3D" id="1.10.10.10">
    <property type="entry name" value="Winged helix-like DNA-binding domain superfamily/Winged helix DNA-binding domain"/>
    <property type="match status" value="1"/>
</dbReference>
<dbReference type="KEGG" id="lmoi:VV02_23785"/>
<dbReference type="GO" id="GO:0003677">
    <property type="term" value="F:DNA binding"/>
    <property type="evidence" value="ECO:0007669"/>
    <property type="project" value="UniProtKB-KW"/>
</dbReference>
<dbReference type="Pfam" id="PF00126">
    <property type="entry name" value="HTH_1"/>
    <property type="match status" value="1"/>
</dbReference>
<dbReference type="PANTHER" id="PTHR30346">
    <property type="entry name" value="TRANSCRIPTIONAL DUAL REGULATOR HCAR-RELATED"/>
    <property type="match status" value="1"/>
</dbReference>
<dbReference type="SUPFAM" id="SSF46785">
    <property type="entry name" value="Winged helix' DNA-binding domain"/>
    <property type="match status" value="1"/>
</dbReference>
<dbReference type="GO" id="GO:0003700">
    <property type="term" value="F:DNA-binding transcription factor activity"/>
    <property type="evidence" value="ECO:0007669"/>
    <property type="project" value="InterPro"/>
</dbReference>
<proteinExistence type="inferred from homology"/>
<dbReference type="RefSeq" id="WP_052595654.1">
    <property type="nucleotide sequence ID" value="NZ_CP011112.1"/>
</dbReference>
<dbReference type="Gene3D" id="3.40.190.10">
    <property type="entry name" value="Periplasmic binding protein-like II"/>
    <property type="match status" value="2"/>
</dbReference>
<dbReference type="InterPro" id="IPR036390">
    <property type="entry name" value="WH_DNA-bd_sf"/>
</dbReference>
<dbReference type="PANTHER" id="PTHR30346:SF29">
    <property type="entry name" value="LYSR SUBSTRATE-BINDING"/>
    <property type="match status" value="1"/>
</dbReference>
<dbReference type="InterPro" id="IPR036388">
    <property type="entry name" value="WH-like_DNA-bd_sf"/>
</dbReference>
<dbReference type="EMBL" id="CP011112">
    <property type="protein sequence ID" value="AKU18164.1"/>
    <property type="molecule type" value="Genomic_DNA"/>
</dbReference>